<dbReference type="Gene3D" id="3.10.100.10">
    <property type="entry name" value="Mannose-Binding Protein A, subunit A"/>
    <property type="match status" value="1"/>
</dbReference>
<accession>A0A7R9MBV6</accession>
<evidence type="ECO:0000313" key="9">
    <source>
        <dbReference type="Proteomes" id="UP000728032"/>
    </source>
</evidence>
<keyword evidence="3" id="KW-0479">Metal-binding</keyword>
<keyword evidence="9" id="KW-1185">Reference proteome</keyword>
<dbReference type="InterPro" id="IPR001304">
    <property type="entry name" value="C-type_lectin-like"/>
</dbReference>
<dbReference type="PANTHER" id="PTHR24302:SF15">
    <property type="entry name" value="FATTY-ACID PEROXYGENASE"/>
    <property type="match status" value="1"/>
</dbReference>
<dbReference type="InterPro" id="IPR016187">
    <property type="entry name" value="CTDL_fold"/>
</dbReference>
<evidence type="ECO:0000256" key="3">
    <source>
        <dbReference type="ARBA" id="ARBA00022723"/>
    </source>
</evidence>
<evidence type="ECO:0000259" key="7">
    <source>
        <dbReference type="PROSITE" id="PS50041"/>
    </source>
</evidence>
<evidence type="ECO:0000256" key="6">
    <source>
        <dbReference type="ARBA" id="ARBA00023033"/>
    </source>
</evidence>
<dbReference type="CDD" id="cd00037">
    <property type="entry name" value="CLECT"/>
    <property type="match status" value="1"/>
</dbReference>
<dbReference type="PROSITE" id="PS50041">
    <property type="entry name" value="C_TYPE_LECTIN_2"/>
    <property type="match status" value="1"/>
</dbReference>
<dbReference type="PANTHER" id="PTHR24302">
    <property type="entry name" value="CYTOCHROME P450 FAMILY 3"/>
    <property type="match status" value="1"/>
</dbReference>
<dbReference type="GO" id="GO:0020037">
    <property type="term" value="F:heme binding"/>
    <property type="evidence" value="ECO:0007669"/>
    <property type="project" value="InterPro"/>
</dbReference>
<dbReference type="Pfam" id="PF00059">
    <property type="entry name" value="Lectin_C"/>
    <property type="match status" value="1"/>
</dbReference>
<dbReference type="SUPFAM" id="SSF56436">
    <property type="entry name" value="C-type lectin-like"/>
    <property type="match status" value="1"/>
</dbReference>
<keyword evidence="4" id="KW-0560">Oxidoreductase</keyword>
<name>A0A7R9MBV6_9ACAR</name>
<keyword evidence="2" id="KW-0349">Heme</keyword>
<proteinExistence type="inferred from homology"/>
<reference evidence="8" key="1">
    <citation type="submission" date="2020-11" db="EMBL/GenBank/DDBJ databases">
        <authorList>
            <person name="Tran Van P."/>
        </authorList>
    </citation>
    <scope>NUCLEOTIDE SEQUENCE</scope>
</reference>
<dbReference type="InterPro" id="IPR001128">
    <property type="entry name" value="Cyt_P450"/>
</dbReference>
<comment type="similarity">
    <text evidence="1">Belongs to the cytochrome P450 family.</text>
</comment>
<dbReference type="GO" id="GO:0005506">
    <property type="term" value="F:iron ion binding"/>
    <property type="evidence" value="ECO:0007669"/>
    <property type="project" value="InterPro"/>
</dbReference>
<dbReference type="Gene3D" id="1.10.630.10">
    <property type="entry name" value="Cytochrome P450"/>
    <property type="match status" value="1"/>
</dbReference>
<dbReference type="Proteomes" id="UP000728032">
    <property type="component" value="Unassembled WGS sequence"/>
</dbReference>
<evidence type="ECO:0000256" key="2">
    <source>
        <dbReference type="ARBA" id="ARBA00022617"/>
    </source>
</evidence>
<dbReference type="AlphaFoldDB" id="A0A7R9MBV6"/>
<evidence type="ECO:0000256" key="5">
    <source>
        <dbReference type="ARBA" id="ARBA00023004"/>
    </source>
</evidence>
<dbReference type="EMBL" id="OC927327">
    <property type="protein sequence ID" value="CAD7657169.1"/>
    <property type="molecule type" value="Genomic_DNA"/>
</dbReference>
<protein>
    <recommendedName>
        <fullName evidence="7">C-type lectin domain-containing protein</fullName>
    </recommendedName>
</protein>
<dbReference type="Pfam" id="PF00067">
    <property type="entry name" value="p450"/>
    <property type="match status" value="1"/>
</dbReference>
<gene>
    <name evidence="8" type="ORF">ONB1V03_LOCUS13800</name>
</gene>
<evidence type="ECO:0000256" key="1">
    <source>
        <dbReference type="ARBA" id="ARBA00010617"/>
    </source>
</evidence>
<dbReference type="SUPFAM" id="SSF48264">
    <property type="entry name" value="Cytochrome P450"/>
    <property type="match status" value="1"/>
</dbReference>
<keyword evidence="6" id="KW-0503">Monooxygenase</keyword>
<feature type="domain" description="C-type lectin" evidence="7">
    <location>
        <begin position="1"/>
        <end position="82"/>
    </location>
</feature>
<dbReference type="EMBL" id="CAJPVJ010012502">
    <property type="protein sequence ID" value="CAG2174355.1"/>
    <property type="molecule type" value="Genomic_DNA"/>
</dbReference>
<dbReference type="OrthoDB" id="6475461at2759"/>
<dbReference type="GO" id="GO:0016705">
    <property type="term" value="F:oxidoreductase activity, acting on paired donors, with incorporation or reduction of molecular oxygen"/>
    <property type="evidence" value="ECO:0007669"/>
    <property type="project" value="InterPro"/>
</dbReference>
<evidence type="ECO:0000256" key="4">
    <source>
        <dbReference type="ARBA" id="ARBA00023002"/>
    </source>
</evidence>
<sequence length="295" mass="33460">EEEWLTNYLKTFANISEVVWIGLKWSGKGFVWVDNTALDYKSWGKDAILDGSLLCGDFSISPLTMGNWTDNSCNKKGLIACQSPQMSLKTELATIKQQVIPLGFLYRQLPNTSAPGLLWPAMKWDDVTAQYAGLFFRAEGGTAATFELPEGWSEDLSPGRGYLDFYLHTTTGESRPRYYHDATQHAVRKYGRVYGTYSLHNKGITINDPTLIRDILAKDFHIFADKPIYTGAAKIYKTIALISANDQWRHIRSIMSPAFSSGRLNAMMSHISDISDRLVDNLEKYKKSETFKWHF</sequence>
<keyword evidence="5" id="KW-0408">Iron</keyword>
<dbReference type="InterPro" id="IPR050705">
    <property type="entry name" value="Cytochrome_P450_3A"/>
</dbReference>
<organism evidence="8">
    <name type="scientific">Oppiella nova</name>
    <dbReference type="NCBI Taxonomy" id="334625"/>
    <lineage>
        <taxon>Eukaryota</taxon>
        <taxon>Metazoa</taxon>
        <taxon>Ecdysozoa</taxon>
        <taxon>Arthropoda</taxon>
        <taxon>Chelicerata</taxon>
        <taxon>Arachnida</taxon>
        <taxon>Acari</taxon>
        <taxon>Acariformes</taxon>
        <taxon>Sarcoptiformes</taxon>
        <taxon>Oribatida</taxon>
        <taxon>Brachypylina</taxon>
        <taxon>Oppioidea</taxon>
        <taxon>Oppiidae</taxon>
        <taxon>Oppiella</taxon>
    </lineage>
</organism>
<feature type="non-terminal residue" evidence="8">
    <location>
        <position position="295"/>
    </location>
</feature>
<dbReference type="InterPro" id="IPR036396">
    <property type="entry name" value="Cyt_P450_sf"/>
</dbReference>
<dbReference type="GO" id="GO:0008395">
    <property type="term" value="F:steroid hydroxylase activity"/>
    <property type="evidence" value="ECO:0007669"/>
    <property type="project" value="TreeGrafter"/>
</dbReference>
<evidence type="ECO:0000313" key="8">
    <source>
        <dbReference type="EMBL" id="CAD7657169.1"/>
    </source>
</evidence>
<dbReference type="InterPro" id="IPR016186">
    <property type="entry name" value="C-type_lectin-like/link_sf"/>
</dbReference>